<keyword evidence="4" id="KW-0378">Hydrolase</keyword>
<keyword evidence="5" id="KW-1185">Reference proteome</keyword>
<dbReference type="PANTHER" id="PTHR45966:SF1">
    <property type="entry name" value="GDSL ESTERASE_LIPASE 1-RELATED"/>
    <property type="match status" value="1"/>
</dbReference>
<comment type="caution">
    <text evidence="4">The sequence shown here is derived from an EMBL/GenBank/DDBJ whole genome shotgun (WGS) entry which is preliminary data.</text>
</comment>
<protein>
    <submittedName>
        <fullName evidence="4">Putative SGNH hydrolase-type esterase domain-containing protein</fullName>
    </submittedName>
</protein>
<proteinExistence type="inferred from homology"/>
<dbReference type="EMBL" id="PDCK01000040">
    <property type="protein sequence ID" value="PRQ51695.1"/>
    <property type="molecule type" value="Genomic_DNA"/>
</dbReference>
<reference evidence="4 5" key="1">
    <citation type="journal article" date="2018" name="Nat. Genet.">
        <title>The Rosa genome provides new insights in the design of modern roses.</title>
        <authorList>
            <person name="Bendahmane M."/>
        </authorList>
    </citation>
    <scope>NUCLEOTIDE SEQUENCE [LARGE SCALE GENOMIC DNA]</scope>
    <source>
        <strain evidence="5">cv. Old Blush</strain>
    </source>
</reference>
<accession>A0A2P6RZ51</accession>
<dbReference type="Gene3D" id="3.40.50.1110">
    <property type="entry name" value="SGNH hydrolase"/>
    <property type="match status" value="1"/>
</dbReference>
<feature type="signal peptide" evidence="3">
    <location>
        <begin position="1"/>
        <end position="25"/>
    </location>
</feature>
<keyword evidence="2 3" id="KW-0732">Signal</keyword>
<evidence type="ECO:0000313" key="5">
    <source>
        <dbReference type="Proteomes" id="UP000238479"/>
    </source>
</evidence>
<dbReference type="SUPFAM" id="SSF52266">
    <property type="entry name" value="SGNH hydrolase"/>
    <property type="match status" value="1"/>
</dbReference>
<feature type="chain" id="PRO_5015187644" evidence="3">
    <location>
        <begin position="26"/>
        <end position="365"/>
    </location>
</feature>
<evidence type="ECO:0000256" key="1">
    <source>
        <dbReference type="ARBA" id="ARBA00008668"/>
    </source>
</evidence>
<dbReference type="Gramene" id="PRQ51695">
    <property type="protein sequence ID" value="PRQ51695"/>
    <property type="gene ID" value="RchiOBHm_Chr2g0147301"/>
</dbReference>
<comment type="similarity">
    <text evidence="1">Belongs to the 'GDSL' lipolytic enzyme family.</text>
</comment>
<evidence type="ECO:0000256" key="2">
    <source>
        <dbReference type="ARBA" id="ARBA00022729"/>
    </source>
</evidence>
<dbReference type="GO" id="GO:0016298">
    <property type="term" value="F:lipase activity"/>
    <property type="evidence" value="ECO:0007669"/>
    <property type="project" value="TreeGrafter"/>
</dbReference>
<dbReference type="CDD" id="cd01837">
    <property type="entry name" value="SGNH_plant_lipase_like"/>
    <property type="match status" value="1"/>
</dbReference>
<evidence type="ECO:0000313" key="4">
    <source>
        <dbReference type="EMBL" id="PRQ51695.1"/>
    </source>
</evidence>
<dbReference type="PANTHER" id="PTHR45966">
    <property type="entry name" value="GDSL-LIKE LIPASE/ACYLHYDROLASE"/>
    <property type="match status" value="1"/>
</dbReference>
<evidence type="ECO:0000256" key="3">
    <source>
        <dbReference type="SAM" id="SignalP"/>
    </source>
</evidence>
<dbReference type="InterPro" id="IPR036514">
    <property type="entry name" value="SGNH_hydro_sf"/>
</dbReference>
<dbReference type="InterPro" id="IPR044552">
    <property type="entry name" value="GLIP1-5/GLL25"/>
</dbReference>
<dbReference type="AlphaFoldDB" id="A0A2P6RZ51"/>
<sequence>MAALKFHVLILAFWATLLIPCSSLGDSGLKKRHAALYVFGDSLFDPGNNNYISTTNDYKADWSPYGETFFKYPTGRFCDGRLIPDFIAEYAKLPIVPAFYPRIVDYTYGVNFASGGAGALNETHKGFVIPLNYQLHNFKNMEKHLRHNLGDAKTYTLLSNAVYLISIGGNDYFAPFATNCSFFETHSQEEYVGIVIGNLTNVIKEIYNNGGRKFGFTKLPPLGLVPSQRPGNKGTCVKEVTSLANIHNAVLPKHLEKLKSKLQGFKYSIAKLDTYLTERINKPSKYGFKEGKSACCGSGPYGGIYSCGGKRGVTKYQLCANVSEYVFFDSFHPTERVYQQLSMLWWNQVPNTKEPYSNLKELFEV</sequence>
<dbReference type="OMA" id="CINGITQ"/>
<gene>
    <name evidence="4" type="ORF">RchiOBHm_Chr2g0147301</name>
</gene>
<organism evidence="4 5">
    <name type="scientific">Rosa chinensis</name>
    <name type="common">China rose</name>
    <dbReference type="NCBI Taxonomy" id="74649"/>
    <lineage>
        <taxon>Eukaryota</taxon>
        <taxon>Viridiplantae</taxon>
        <taxon>Streptophyta</taxon>
        <taxon>Embryophyta</taxon>
        <taxon>Tracheophyta</taxon>
        <taxon>Spermatophyta</taxon>
        <taxon>Magnoliopsida</taxon>
        <taxon>eudicotyledons</taxon>
        <taxon>Gunneridae</taxon>
        <taxon>Pentapetalae</taxon>
        <taxon>rosids</taxon>
        <taxon>fabids</taxon>
        <taxon>Rosales</taxon>
        <taxon>Rosaceae</taxon>
        <taxon>Rosoideae</taxon>
        <taxon>Rosoideae incertae sedis</taxon>
        <taxon>Rosa</taxon>
    </lineage>
</organism>
<dbReference type="OrthoDB" id="1600564at2759"/>
<dbReference type="Pfam" id="PF00657">
    <property type="entry name" value="Lipase_GDSL"/>
    <property type="match status" value="1"/>
</dbReference>
<dbReference type="InterPro" id="IPR001087">
    <property type="entry name" value="GDSL"/>
</dbReference>
<dbReference type="InterPro" id="IPR035669">
    <property type="entry name" value="SGNH_plant_lipase-like"/>
</dbReference>
<dbReference type="Proteomes" id="UP000238479">
    <property type="component" value="Chromosome 2"/>
</dbReference>
<name>A0A2P6RZ51_ROSCH</name>